<dbReference type="Proteomes" id="UP001317629">
    <property type="component" value="Chromosome"/>
</dbReference>
<evidence type="ECO:0000313" key="1">
    <source>
        <dbReference type="EMBL" id="BDV36001.1"/>
    </source>
</evidence>
<keyword evidence="2" id="KW-1185">Reference proteome</keyword>
<proteinExistence type="predicted"/>
<name>A0ABM8EDL2_9HYPH</name>
<accession>A0ABM8EDL2</accession>
<sequence>MAVCRRLYNPCGPKAKQKKEEFAFCGAARLTCGMKTKKAPKDVVSEPSTDLAALPAPVRAIRDKILAALDKNDVEALRIPIDWNEVRPLFAKSGTFKAGTNPIEILKALSFDKKGRETVAVARAVLAQPFVTITRGPVTLYEWPAFASRPTPPAIEDEARARWACVRFADLARSNAEGKPRPARIAIASDGVWHYFWSED</sequence>
<reference evidence="1 2" key="1">
    <citation type="journal article" date="2023" name="Int. J. Syst. Evol. Microbiol.">
        <title>Methylocystis iwaonis sp. nov., a type II methane-oxidizing bacterium from surface soil of a rice paddy field in Japan, and emended description of the genus Methylocystis (ex Whittenbury et al. 1970) Bowman et al. 1993.</title>
        <authorList>
            <person name="Kaise H."/>
            <person name="Sawadogo J.B."/>
            <person name="Alam M.S."/>
            <person name="Ueno C."/>
            <person name="Dianou D."/>
            <person name="Shinjo R."/>
            <person name="Asakawa S."/>
        </authorList>
    </citation>
    <scope>NUCLEOTIDE SEQUENCE [LARGE SCALE GENOMIC DNA]</scope>
    <source>
        <strain evidence="1 2">SS37A-Re</strain>
    </source>
</reference>
<protein>
    <submittedName>
        <fullName evidence="1">Uncharacterized protein</fullName>
    </submittedName>
</protein>
<evidence type="ECO:0000313" key="2">
    <source>
        <dbReference type="Proteomes" id="UP001317629"/>
    </source>
</evidence>
<dbReference type="EMBL" id="AP027142">
    <property type="protein sequence ID" value="BDV36001.1"/>
    <property type="molecule type" value="Genomic_DNA"/>
</dbReference>
<organism evidence="1 2">
    <name type="scientific">Methylocystis iwaonis</name>
    <dbReference type="NCBI Taxonomy" id="2885079"/>
    <lineage>
        <taxon>Bacteria</taxon>
        <taxon>Pseudomonadati</taxon>
        <taxon>Pseudomonadota</taxon>
        <taxon>Alphaproteobacteria</taxon>
        <taxon>Hyphomicrobiales</taxon>
        <taxon>Methylocystaceae</taxon>
        <taxon>Methylocystis</taxon>
    </lineage>
</organism>
<gene>
    <name evidence="1" type="ORF">SS37A_35300</name>
</gene>